<gene>
    <name evidence="3" type="ORF">OWR29_38920</name>
</gene>
<keyword evidence="2" id="KW-1133">Transmembrane helix</keyword>
<proteinExistence type="predicted"/>
<evidence type="ECO:0008006" key="5">
    <source>
        <dbReference type="Google" id="ProtNLM"/>
    </source>
</evidence>
<dbReference type="PANTHER" id="PTHR35807">
    <property type="entry name" value="TRANSCRIPTIONAL REGULATOR REDD-RELATED"/>
    <property type="match status" value="1"/>
</dbReference>
<reference evidence="3" key="1">
    <citation type="submission" date="2022-11" db="EMBL/GenBank/DDBJ databases">
        <authorList>
            <person name="Somphong A."/>
            <person name="Phongsopitanun W."/>
        </authorList>
    </citation>
    <scope>NUCLEOTIDE SEQUENCE</scope>
    <source>
        <strain evidence="3">Pm04-4</strain>
    </source>
</reference>
<evidence type="ECO:0000256" key="2">
    <source>
        <dbReference type="SAM" id="Phobius"/>
    </source>
</evidence>
<accession>A0ABT4BBV8</accession>
<comment type="caution">
    <text evidence="3">The sequence shown here is derived from an EMBL/GenBank/DDBJ whole genome shotgun (WGS) entry which is preliminary data.</text>
</comment>
<keyword evidence="2" id="KW-0812">Transmembrane</keyword>
<keyword evidence="4" id="KW-1185">Reference proteome</keyword>
<dbReference type="InterPro" id="IPR036388">
    <property type="entry name" value="WH-like_DNA-bd_sf"/>
</dbReference>
<dbReference type="InterPro" id="IPR051677">
    <property type="entry name" value="AfsR-DnrI-RedD_regulator"/>
</dbReference>
<evidence type="ECO:0000313" key="4">
    <source>
        <dbReference type="Proteomes" id="UP001151002"/>
    </source>
</evidence>
<name>A0ABT4BBV8_9ACTN</name>
<dbReference type="EMBL" id="JAPNTZ010000018">
    <property type="protein sequence ID" value="MCY1144003.1"/>
    <property type="molecule type" value="Genomic_DNA"/>
</dbReference>
<sequence>MRWTRRLAHALIVLAVVAGPPVAVGWWLAHHNLNGLAQLRTWREQPLTPATVVAAVLAVAAMGWLTFALVVLRQTGRRLRARWTRLRQMSIPGPAQVTATSMAGLAAFTVPAPDTGAAGIPPVADSGRLPPAAGAGQPHDSGDTQPASSAGIALPGGGWIPERTAVVVAAVAAAVWWQRRRAYRPGPPRSSSHLDDPDLQPLPQTADTVIAALNDPPAAVTPPQGMPQLLDDFPDRLRLSGPGAYAAARGVLVSAALHATSGRRPPRRIAISRDDLRLLLPDHDPASLAAYGIDVTDAPPDGAGRKNGSERPEQARTVLVIVGGEAAGEGWTVATDGHVVADGVNARMCVLEQHAARELLTLIDQVRPGDFAAALSAPPIMAPAATAGPSPGHLALLGSCQLSVNGQPVALRRTAGRQVLAYLAVHTVGATSAELTRAIWPGLPSESITGRLYTTLSELKRQLHPLLGGDPVDRRDDRYLLNTRVIGSDLAAVRDAIAMAARATTVDECRAAAAAVSAAYRGELAAGHVWPWIHPLREALRREVIDAFLALGARGDSADSNAFLAAALNIDPHNLELRRRLERSQRVAPAPGHERREAPDAKMIVRPSQHRTGNGGADCSSELGEGE</sequence>
<feature type="transmembrane region" description="Helical" evidence="2">
    <location>
        <begin position="49"/>
        <end position="72"/>
    </location>
</feature>
<feature type="region of interest" description="Disordered" evidence="1">
    <location>
        <begin position="582"/>
        <end position="627"/>
    </location>
</feature>
<dbReference type="Gene3D" id="1.10.10.10">
    <property type="entry name" value="Winged helix-like DNA-binding domain superfamily/Winged helix DNA-binding domain"/>
    <property type="match status" value="1"/>
</dbReference>
<keyword evidence="2" id="KW-0472">Membrane</keyword>
<organism evidence="3 4">
    <name type="scientific">Paractinoplanes pyxinae</name>
    <dbReference type="NCBI Taxonomy" id="2997416"/>
    <lineage>
        <taxon>Bacteria</taxon>
        <taxon>Bacillati</taxon>
        <taxon>Actinomycetota</taxon>
        <taxon>Actinomycetes</taxon>
        <taxon>Micromonosporales</taxon>
        <taxon>Micromonosporaceae</taxon>
        <taxon>Paractinoplanes</taxon>
    </lineage>
</organism>
<feature type="region of interest" description="Disordered" evidence="1">
    <location>
        <begin position="117"/>
        <end position="153"/>
    </location>
</feature>
<protein>
    <recommendedName>
        <fullName evidence="5">Transcriptional regulator</fullName>
    </recommendedName>
</protein>
<dbReference type="Proteomes" id="UP001151002">
    <property type="component" value="Unassembled WGS sequence"/>
</dbReference>
<evidence type="ECO:0000256" key="1">
    <source>
        <dbReference type="SAM" id="MobiDB-lite"/>
    </source>
</evidence>
<dbReference type="RefSeq" id="WP_267568557.1">
    <property type="nucleotide sequence ID" value="NZ_JAPNTZ010000018.1"/>
</dbReference>
<evidence type="ECO:0000313" key="3">
    <source>
        <dbReference type="EMBL" id="MCY1144003.1"/>
    </source>
</evidence>